<protein>
    <submittedName>
        <fullName evidence="3">ThuA domain-containing protein</fullName>
    </submittedName>
</protein>
<dbReference type="InterPro" id="IPR029062">
    <property type="entry name" value="Class_I_gatase-like"/>
</dbReference>
<dbReference type="RefSeq" id="WP_149109955.1">
    <property type="nucleotide sequence ID" value="NZ_CP042425.1"/>
</dbReference>
<dbReference type="Proteomes" id="UP000324974">
    <property type="component" value="Chromosome"/>
</dbReference>
<feature type="domain" description="ThuA-like" evidence="2">
    <location>
        <begin position="85"/>
        <end position="262"/>
    </location>
</feature>
<keyword evidence="4" id="KW-1185">Reference proteome</keyword>
<reference evidence="4" key="1">
    <citation type="submission" date="2019-08" db="EMBL/GenBank/DDBJ databases">
        <title>Limnoglobus roseus gen. nov., sp. nov., a novel freshwater planctomycete with a giant genome from the family Gemmataceae.</title>
        <authorList>
            <person name="Kulichevskaya I.S."/>
            <person name="Naumoff D.G."/>
            <person name="Miroshnikov K."/>
            <person name="Ivanova A."/>
            <person name="Philippov D.A."/>
            <person name="Hakobyan A."/>
            <person name="Rijpstra I.C."/>
            <person name="Sinninghe Damste J.S."/>
            <person name="Liesack W."/>
            <person name="Dedysh S.N."/>
        </authorList>
    </citation>
    <scope>NUCLEOTIDE SEQUENCE [LARGE SCALE GENOMIC DNA]</scope>
    <source>
        <strain evidence="4">PX52</strain>
    </source>
</reference>
<accession>A0A5C1A8N8</accession>
<proteinExistence type="predicted"/>
<dbReference type="OrthoDB" id="7171409at2"/>
<dbReference type="SUPFAM" id="SSF52317">
    <property type="entry name" value="Class I glutamine amidotransferase-like"/>
    <property type="match status" value="1"/>
</dbReference>
<evidence type="ECO:0000313" key="4">
    <source>
        <dbReference type="Proteomes" id="UP000324974"/>
    </source>
</evidence>
<sequence length="284" mass="31444">MLSTRFRIVLPVLVTVVAVAFTGLSRAEDEPKPIRALLVIGGCCHDYAKQKDILTKGISARANVQWGVAYDPDKGTKHLNPAYETDDWAKNYDVIVHDECSADVKDLKAVERVLKPHKEGLPGVVLHCSMHSFRTEGWPKTTTPWFEFTGLASTGHGAQLPIGVVFVDKESPITKGMTDWNTKNEELYNNFSGKLLETAQPLARGKQTSKNKDGKESTAETVVAWTNTYNGKAKVFATTLGHNNETVADERYLDLVARGLLWSCGKLEPAYLKPAKQVMLDEKK</sequence>
<feature type="region of interest" description="Disordered" evidence="1">
    <location>
        <begin position="199"/>
        <end position="219"/>
    </location>
</feature>
<dbReference type="InterPro" id="IPR029010">
    <property type="entry name" value="ThuA-like"/>
</dbReference>
<dbReference type="PANTHER" id="PTHR40469:SF2">
    <property type="entry name" value="GALACTOSE-BINDING DOMAIN-LIKE SUPERFAMILY PROTEIN"/>
    <property type="match status" value="1"/>
</dbReference>
<dbReference type="PANTHER" id="PTHR40469">
    <property type="entry name" value="SECRETED GLYCOSYL HYDROLASE"/>
    <property type="match status" value="1"/>
</dbReference>
<dbReference type="Pfam" id="PF06283">
    <property type="entry name" value="ThuA"/>
    <property type="match status" value="1"/>
</dbReference>
<name>A0A5C1A8N8_9BACT</name>
<organism evidence="3 4">
    <name type="scientific">Limnoglobus roseus</name>
    <dbReference type="NCBI Taxonomy" id="2598579"/>
    <lineage>
        <taxon>Bacteria</taxon>
        <taxon>Pseudomonadati</taxon>
        <taxon>Planctomycetota</taxon>
        <taxon>Planctomycetia</taxon>
        <taxon>Gemmatales</taxon>
        <taxon>Gemmataceae</taxon>
        <taxon>Limnoglobus</taxon>
    </lineage>
</organism>
<evidence type="ECO:0000256" key="1">
    <source>
        <dbReference type="SAM" id="MobiDB-lite"/>
    </source>
</evidence>
<evidence type="ECO:0000259" key="2">
    <source>
        <dbReference type="Pfam" id="PF06283"/>
    </source>
</evidence>
<evidence type="ECO:0000313" key="3">
    <source>
        <dbReference type="EMBL" id="QEL15110.1"/>
    </source>
</evidence>
<dbReference type="EMBL" id="CP042425">
    <property type="protein sequence ID" value="QEL15110.1"/>
    <property type="molecule type" value="Genomic_DNA"/>
</dbReference>
<gene>
    <name evidence="3" type="ORF">PX52LOC_02019</name>
</gene>
<dbReference type="Gene3D" id="3.40.50.880">
    <property type="match status" value="1"/>
</dbReference>
<dbReference type="AlphaFoldDB" id="A0A5C1A8N8"/>
<dbReference type="KEGG" id="lrs:PX52LOC_02019"/>